<dbReference type="PRINTS" id="PR00038">
    <property type="entry name" value="HTHLUXR"/>
</dbReference>
<evidence type="ECO:0000259" key="4">
    <source>
        <dbReference type="PROSITE" id="PS50043"/>
    </source>
</evidence>
<dbReference type="InterPro" id="IPR016032">
    <property type="entry name" value="Sig_transdc_resp-reg_C-effctor"/>
</dbReference>
<keyword evidence="6" id="KW-1185">Reference proteome</keyword>
<evidence type="ECO:0000313" key="6">
    <source>
        <dbReference type="Proteomes" id="UP001430755"/>
    </source>
</evidence>
<reference evidence="5" key="1">
    <citation type="submission" date="2021-11" db="EMBL/GenBank/DDBJ databases">
        <title>A Novel Adlercreutzia Species, isolated from a Allomyrina dichotoma larva feces.</title>
        <authorList>
            <person name="Suh M.K."/>
        </authorList>
    </citation>
    <scope>NUCLEOTIDE SEQUENCE</scope>
    <source>
        <strain evidence="5">JBNU-10</strain>
    </source>
</reference>
<accession>A0ABS9WEG7</accession>
<keyword evidence="3" id="KW-0804">Transcription</keyword>
<dbReference type="CDD" id="cd06170">
    <property type="entry name" value="LuxR_C_like"/>
    <property type="match status" value="1"/>
</dbReference>
<proteinExistence type="predicted"/>
<dbReference type="Gene3D" id="1.10.10.10">
    <property type="entry name" value="Winged helix-like DNA-binding domain superfamily/Winged helix DNA-binding domain"/>
    <property type="match status" value="1"/>
</dbReference>
<organism evidence="5 6">
    <name type="scientific">Adlercreutzia faecimuris</name>
    <dbReference type="NCBI Taxonomy" id="2897341"/>
    <lineage>
        <taxon>Bacteria</taxon>
        <taxon>Bacillati</taxon>
        <taxon>Actinomycetota</taxon>
        <taxon>Coriobacteriia</taxon>
        <taxon>Eggerthellales</taxon>
        <taxon>Eggerthellaceae</taxon>
        <taxon>Adlercreutzia</taxon>
    </lineage>
</organism>
<dbReference type="InterPro" id="IPR036388">
    <property type="entry name" value="WH-like_DNA-bd_sf"/>
</dbReference>
<keyword evidence="2" id="KW-0238">DNA-binding</keyword>
<gene>
    <name evidence="5" type="ORF">LPT13_02720</name>
</gene>
<dbReference type="RefSeq" id="WP_242163256.1">
    <property type="nucleotide sequence ID" value="NZ_JAJMLW010000001.1"/>
</dbReference>
<dbReference type="PANTHER" id="PTHR44688:SF16">
    <property type="entry name" value="DNA-BINDING TRANSCRIPTIONAL ACTIVATOR DEVR_DOSR"/>
    <property type="match status" value="1"/>
</dbReference>
<dbReference type="EMBL" id="JAJMLW010000001">
    <property type="protein sequence ID" value="MCI2241266.1"/>
    <property type="molecule type" value="Genomic_DNA"/>
</dbReference>
<sequence>MEHPYKNRCLRAAQRYDLTPREGEILSYLARGRNAKYIADQLFVAERTVKTHTYHIYQKMDIHSQQELINIVEETE</sequence>
<dbReference type="SUPFAM" id="SSF46894">
    <property type="entry name" value="C-terminal effector domain of the bipartite response regulators"/>
    <property type="match status" value="1"/>
</dbReference>
<dbReference type="PROSITE" id="PS50043">
    <property type="entry name" value="HTH_LUXR_2"/>
    <property type="match status" value="1"/>
</dbReference>
<dbReference type="PANTHER" id="PTHR44688">
    <property type="entry name" value="DNA-BINDING TRANSCRIPTIONAL ACTIVATOR DEVR_DOSR"/>
    <property type="match status" value="1"/>
</dbReference>
<keyword evidence="1" id="KW-0805">Transcription regulation</keyword>
<evidence type="ECO:0000256" key="3">
    <source>
        <dbReference type="ARBA" id="ARBA00023163"/>
    </source>
</evidence>
<comment type="caution">
    <text evidence="5">The sequence shown here is derived from an EMBL/GenBank/DDBJ whole genome shotgun (WGS) entry which is preliminary data.</text>
</comment>
<dbReference type="Proteomes" id="UP001430755">
    <property type="component" value="Unassembled WGS sequence"/>
</dbReference>
<protein>
    <submittedName>
        <fullName evidence="5">LuxR C-terminal-related transcriptional regulator</fullName>
    </submittedName>
</protein>
<evidence type="ECO:0000313" key="5">
    <source>
        <dbReference type="EMBL" id="MCI2241266.1"/>
    </source>
</evidence>
<dbReference type="SMART" id="SM00421">
    <property type="entry name" value="HTH_LUXR"/>
    <property type="match status" value="1"/>
</dbReference>
<dbReference type="Pfam" id="PF00196">
    <property type="entry name" value="GerE"/>
    <property type="match status" value="1"/>
</dbReference>
<dbReference type="PROSITE" id="PS00622">
    <property type="entry name" value="HTH_LUXR_1"/>
    <property type="match status" value="1"/>
</dbReference>
<name>A0ABS9WEG7_9ACTN</name>
<feature type="domain" description="HTH luxR-type" evidence="4">
    <location>
        <begin position="11"/>
        <end position="76"/>
    </location>
</feature>
<evidence type="ECO:0000256" key="2">
    <source>
        <dbReference type="ARBA" id="ARBA00023125"/>
    </source>
</evidence>
<evidence type="ECO:0000256" key="1">
    <source>
        <dbReference type="ARBA" id="ARBA00023015"/>
    </source>
</evidence>
<dbReference type="InterPro" id="IPR000792">
    <property type="entry name" value="Tscrpt_reg_LuxR_C"/>
</dbReference>